<dbReference type="InterPro" id="IPR003593">
    <property type="entry name" value="AAA+_ATPase"/>
</dbReference>
<dbReference type="InterPro" id="IPR027417">
    <property type="entry name" value="P-loop_NTPase"/>
</dbReference>
<evidence type="ECO:0000259" key="1">
    <source>
        <dbReference type="SMART" id="SM00382"/>
    </source>
</evidence>
<dbReference type="OrthoDB" id="3193269at2"/>
<dbReference type="SUPFAM" id="SSF52540">
    <property type="entry name" value="P-loop containing nucleoside triphosphate hydrolases"/>
    <property type="match status" value="1"/>
</dbReference>
<dbReference type="EMBL" id="JABEQI010000004">
    <property type="protein sequence ID" value="MBB2186434.1"/>
    <property type="molecule type" value="Genomic_DNA"/>
</dbReference>
<dbReference type="Proteomes" id="UP000254958">
    <property type="component" value="Unassembled WGS sequence"/>
</dbReference>
<reference evidence="2 5" key="2">
    <citation type="submission" date="2020-04" db="EMBL/GenBank/DDBJ databases">
        <title>Description of novel Gluconacetobacter.</title>
        <authorList>
            <person name="Sombolestani A."/>
        </authorList>
    </citation>
    <scope>NUCLEOTIDE SEQUENCE [LARGE SCALE GENOMIC DNA]</scope>
    <source>
        <strain evidence="2 5">LMG 1382</strain>
    </source>
</reference>
<keyword evidence="4" id="KW-1185">Reference proteome</keyword>
<reference evidence="3 4" key="1">
    <citation type="submission" date="2018-07" db="EMBL/GenBank/DDBJ databases">
        <title>Genomic Encyclopedia of Type Strains, Phase IV (KMG-IV): sequencing the most valuable type-strain genomes for metagenomic binning, comparative biology and taxonomic classification.</title>
        <authorList>
            <person name="Goeker M."/>
        </authorList>
    </citation>
    <scope>NUCLEOTIDE SEQUENCE [LARGE SCALE GENOMIC DNA]</scope>
    <source>
        <strain evidence="3 4">DSM 5603</strain>
    </source>
</reference>
<dbReference type="Proteomes" id="UP000562982">
    <property type="component" value="Unassembled WGS sequence"/>
</dbReference>
<dbReference type="AlphaFoldDB" id="A0A370G5J8"/>
<comment type="caution">
    <text evidence="3">The sequence shown here is derived from an EMBL/GenBank/DDBJ whole genome shotgun (WGS) entry which is preliminary data.</text>
</comment>
<name>A0A370G5J8_GLULI</name>
<evidence type="ECO:0000313" key="4">
    <source>
        <dbReference type="Proteomes" id="UP000254958"/>
    </source>
</evidence>
<evidence type="ECO:0000313" key="5">
    <source>
        <dbReference type="Proteomes" id="UP000562982"/>
    </source>
</evidence>
<accession>A0A370G5J8</accession>
<dbReference type="EMBL" id="QQAW01000004">
    <property type="protein sequence ID" value="RDI38099.1"/>
    <property type="molecule type" value="Genomic_DNA"/>
</dbReference>
<feature type="domain" description="AAA+ ATPase" evidence="1">
    <location>
        <begin position="40"/>
        <end position="228"/>
    </location>
</feature>
<dbReference type="InterPro" id="IPR018647">
    <property type="entry name" value="SLFN_3-like_DNA/RNA_helicase"/>
</dbReference>
<protein>
    <submittedName>
        <fullName evidence="2">DUF2075 domain-containing protein</fullName>
    </submittedName>
</protein>
<evidence type="ECO:0000313" key="2">
    <source>
        <dbReference type="EMBL" id="MBB2186434.1"/>
    </source>
</evidence>
<evidence type="ECO:0000313" key="3">
    <source>
        <dbReference type="EMBL" id="RDI38099.1"/>
    </source>
</evidence>
<dbReference type="RefSeq" id="WP_114727123.1">
    <property type="nucleotide sequence ID" value="NZ_BJMI01000016.1"/>
</dbReference>
<gene>
    <name evidence="3" type="ORF">C7453_10436</name>
    <name evidence="2" type="ORF">HLH32_08540</name>
</gene>
<dbReference type="Pfam" id="PF09848">
    <property type="entry name" value="SLFN-g3_helicase"/>
    <property type="match status" value="1"/>
</dbReference>
<proteinExistence type="predicted"/>
<dbReference type="Gene3D" id="3.40.50.300">
    <property type="entry name" value="P-loop containing nucleotide triphosphate hydrolases"/>
    <property type="match status" value="1"/>
</dbReference>
<dbReference type="SMART" id="SM00382">
    <property type="entry name" value="AAA"/>
    <property type="match status" value="1"/>
</dbReference>
<organism evidence="3 4">
    <name type="scientific">Gluconacetobacter liquefaciens</name>
    <name type="common">Acetobacter liquefaciens</name>
    <dbReference type="NCBI Taxonomy" id="89584"/>
    <lineage>
        <taxon>Bacteria</taxon>
        <taxon>Pseudomonadati</taxon>
        <taxon>Pseudomonadota</taxon>
        <taxon>Alphaproteobacteria</taxon>
        <taxon>Acetobacterales</taxon>
        <taxon>Acetobacteraceae</taxon>
        <taxon>Gluconacetobacter</taxon>
    </lineage>
</organism>
<sequence length="418" mass="47210">MPISDNRAALKLSPDHELTEEQERLVGRILDFCRLHAGGRGGVLVLEGAAGTGKSIVMNAAFARLRQAAGRGSGDALSGRSMMFLVNHPEMIKLYRRIAEGSAILRKRDYERPTSFINQAHKSGQGADIVFVDEAHLLLSRRDAYNRFLQDNQLEEIIRASRVVVMVFDPRQVLKFKSFWDEASLRRLLGDRPAAFERLTTQFRMHAHDDVPRWIEAFCRRELLPLPAPQPFDFRLFDDAQAMYALIRRHEDAVGLCRMLATYDYPYVLDGHDHFITEGRFHLRWDRALPQARLPWAERADTIDEVGSVYTVQGFDLNYAGVILGPSVDYDAVTDRITIDAARYEDGAAFAGKGAIADPEGAREQIMLNAINVLMTRPMRGLYLYASRPALRARLMTLWRQRESGPTAAMPGFSSGNE</sequence>